<organism evidence="2 3">
    <name type="scientific">Eumeta variegata</name>
    <name type="common">Bagworm moth</name>
    <name type="synonym">Eumeta japonica</name>
    <dbReference type="NCBI Taxonomy" id="151549"/>
    <lineage>
        <taxon>Eukaryota</taxon>
        <taxon>Metazoa</taxon>
        <taxon>Ecdysozoa</taxon>
        <taxon>Arthropoda</taxon>
        <taxon>Hexapoda</taxon>
        <taxon>Insecta</taxon>
        <taxon>Pterygota</taxon>
        <taxon>Neoptera</taxon>
        <taxon>Endopterygota</taxon>
        <taxon>Lepidoptera</taxon>
        <taxon>Glossata</taxon>
        <taxon>Ditrysia</taxon>
        <taxon>Tineoidea</taxon>
        <taxon>Psychidae</taxon>
        <taxon>Oiketicinae</taxon>
        <taxon>Eumeta</taxon>
    </lineage>
</organism>
<reference evidence="2 3" key="1">
    <citation type="journal article" date="2019" name="Commun. Biol.">
        <title>The bagworm genome reveals a unique fibroin gene that provides high tensile strength.</title>
        <authorList>
            <person name="Kono N."/>
            <person name="Nakamura H."/>
            <person name="Ohtoshi R."/>
            <person name="Tomita M."/>
            <person name="Numata K."/>
            <person name="Arakawa K."/>
        </authorList>
    </citation>
    <scope>NUCLEOTIDE SEQUENCE [LARGE SCALE GENOMIC DNA]</scope>
</reference>
<evidence type="ECO:0000313" key="3">
    <source>
        <dbReference type="Proteomes" id="UP000299102"/>
    </source>
</evidence>
<feature type="region of interest" description="Disordered" evidence="1">
    <location>
        <begin position="1"/>
        <end position="61"/>
    </location>
</feature>
<dbReference type="AlphaFoldDB" id="A0A4C1Z1F9"/>
<evidence type="ECO:0000256" key="1">
    <source>
        <dbReference type="SAM" id="MobiDB-lite"/>
    </source>
</evidence>
<dbReference type="Proteomes" id="UP000299102">
    <property type="component" value="Unassembled WGS sequence"/>
</dbReference>
<gene>
    <name evidence="2" type="ORF">EVAR_62102_1</name>
</gene>
<accession>A0A4C1Z1F9</accession>
<protein>
    <submittedName>
        <fullName evidence="2">Uncharacterized protein</fullName>
    </submittedName>
</protein>
<comment type="caution">
    <text evidence="2">The sequence shown here is derived from an EMBL/GenBank/DDBJ whole genome shotgun (WGS) entry which is preliminary data.</text>
</comment>
<feature type="compositionally biased region" description="Basic and acidic residues" evidence="1">
    <location>
        <begin position="51"/>
        <end position="61"/>
    </location>
</feature>
<keyword evidence="3" id="KW-1185">Reference proteome</keyword>
<feature type="compositionally biased region" description="Low complexity" evidence="1">
    <location>
        <begin position="14"/>
        <end position="23"/>
    </location>
</feature>
<dbReference type="EMBL" id="BGZK01001494">
    <property type="protein sequence ID" value="GBP81062.1"/>
    <property type="molecule type" value="Genomic_DNA"/>
</dbReference>
<evidence type="ECO:0000313" key="2">
    <source>
        <dbReference type="EMBL" id="GBP81062.1"/>
    </source>
</evidence>
<proteinExistence type="predicted"/>
<sequence length="117" mass="13523">MKQTRHHTIETAQLNNQVNHLPLNPNPNIPSTQVTRPPKPNTPYTYAQTARQKDRSIPKTDIKDPNDFVEVLDAMVDKFIMTLMDNMMDRMIQLVKPHKAFLNLRVVTWNANGLSEM</sequence>
<name>A0A4C1Z1F9_EUMVA</name>